<sequence>MSNVAINRRNVGIFAHVDAGKTTTTEHMLYASGRIRELGSVDSGTAVTDSMDVEKERGISVRAAAAFLEWDGISINLVDTPGHVDFLSEVERSMRVMDGAVLIVSAVEGVQAQTEVIWHALRKLNIPTVLFMNKLDRVGADPARVLAEIRRYLSPDAIPVQLPIGEEHSFSGSADLWAEDGASAAEAAGWDEARTALWEALAERDEQLLERYVSGGEIAPSEWKSTAAEWARSGRIFPLLYGAASKGIGIASLLDAIAGYLPAPAGGADAPLSGVVFKIERDKAMGRMAYVRLYGGSIRNRDAIFNYTQQIEEKVTQIRKTDGSRQEDVGLLEAGDIAVVFGMANVRIGDVLGDPEAVPQEVRLAVPLLTVQAHWAEPQHYPRLVQALQELSDEDPLLDVQWLQDERELHVKVMGPIQLEILTNVLQSRYGLPVTFGKASVIYKETPAREGEGYIAYLMPKPCWAILRFRIEPGPRGSGLQYDTQVRADQLLPQYQNEVARRVPEALQQGLKGWEVVDLKVTLIYGEHHVWHTHPLDFVVATPMAIMNGLAAVTTKLLEPVWQFRIVVPEEYGGRVMHDITLMRGMCEAPVLQGDRIVIEGRVPAATSLEYATELHSLTKGRGTIATFFGGYEECPPDVDAERQRRGVNPLDQARYILSVRNALQG</sequence>
<keyword evidence="8" id="KW-1185">Reference proteome</keyword>
<accession>A0A4V0YFG6</accession>
<dbReference type="Gene3D" id="3.30.70.240">
    <property type="match status" value="1"/>
</dbReference>
<dbReference type="PROSITE" id="PS00301">
    <property type="entry name" value="G_TR_1"/>
    <property type="match status" value="1"/>
</dbReference>
<dbReference type="InterPro" id="IPR005225">
    <property type="entry name" value="Small_GTP-bd"/>
</dbReference>
<keyword evidence="2" id="KW-0547">Nucleotide-binding</keyword>
<dbReference type="KEGG" id="pprt:ET464_15880"/>
<dbReference type="InterPro" id="IPR005517">
    <property type="entry name" value="Transl_elong_EFG/EF2_IV"/>
</dbReference>
<dbReference type="InterPro" id="IPR027417">
    <property type="entry name" value="P-loop_NTPase"/>
</dbReference>
<dbReference type="GO" id="GO:0046677">
    <property type="term" value="P:response to antibiotic"/>
    <property type="evidence" value="ECO:0007669"/>
    <property type="project" value="UniProtKB-KW"/>
</dbReference>
<dbReference type="SUPFAM" id="SSF54211">
    <property type="entry name" value="Ribosomal protein S5 domain 2-like"/>
    <property type="match status" value="1"/>
</dbReference>
<keyword evidence="4" id="KW-0342">GTP-binding</keyword>
<evidence type="ECO:0000256" key="5">
    <source>
        <dbReference type="ARBA" id="ARBA00023251"/>
    </source>
</evidence>
<dbReference type="GO" id="GO:0005525">
    <property type="term" value="F:GTP binding"/>
    <property type="evidence" value="ECO:0007669"/>
    <property type="project" value="UniProtKB-KW"/>
</dbReference>
<dbReference type="PROSITE" id="PS51722">
    <property type="entry name" value="G_TR_2"/>
    <property type="match status" value="1"/>
</dbReference>
<dbReference type="PRINTS" id="PR00315">
    <property type="entry name" value="ELONGATNFCT"/>
</dbReference>
<dbReference type="SUPFAM" id="SSF52540">
    <property type="entry name" value="P-loop containing nucleoside triphosphate hydrolases"/>
    <property type="match status" value="1"/>
</dbReference>
<evidence type="ECO:0000259" key="6">
    <source>
        <dbReference type="PROSITE" id="PS51722"/>
    </source>
</evidence>
<dbReference type="SMART" id="SM00889">
    <property type="entry name" value="EFG_IV"/>
    <property type="match status" value="1"/>
</dbReference>
<dbReference type="InterPro" id="IPR009000">
    <property type="entry name" value="Transl_B-barrel_sf"/>
</dbReference>
<dbReference type="Pfam" id="PF22042">
    <property type="entry name" value="EF-G_D2"/>
    <property type="match status" value="1"/>
</dbReference>
<evidence type="ECO:0000256" key="4">
    <source>
        <dbReference type="ARBA" id="ARBA00023134"/>
    </source>
</evidence>
<dbReference type="CDD" id="cd03711">
    <property type="entry name" value="Tet_C"/>
    <property type="match status" value="1"/>
</dbReference>
<dbReference type="InterPro" id="IPR020568">
    <property type="entry name" value="Ribosomal_Su5_D2-typ_SF"/>
</dbReference>
<dbReference type="Gene3D" id="2.40.30.10">
    <property type="entry name" value="Translation factors"/>
    <property type="match status" value="1"/>
</dbReference>
<feature type="domain" description="Tr-type G" evidence="6">
    <location>
        <begin position="6"/>
        <end position="265"/>
    </location>
</feature>
<dbReference type="NCBIfam" id="TIGR00231">
    <property type="entry name" value="small_GTP"/>
    <property type="match status" value="1"/>
</dbReference>
<dbReference type="Gene3D" id="3.40.50.300">
    <property type="entry name" value="P-loop containing nucleotide triphosphate hydrolases"/>
    <property type="match status" value="1"/>
</dbReference>
<dbReference type="InterPro" id="IPR000795">
    <property type="entry name" value="T_Tr_GTP-bd_dom"/>
</dbReference>
<dbReference type="InterPro" id="IPR014721">
    <property type="entry name" value="Ribsml_uS5_D2-typ_fold_subgr"/>
</dbReference>
<evidence type="ECO:0000256" key="1">
    <source>
        <dbReference type="ARBA" id="ARBA00003987"/>
    </source>
</evidence>
<proteinExistence type="predicted"/>
<organism evidence="7 8">
    <name type="scientific">Paenibacillus protaetiae</name>
    <dbReference type="NCBI Taxonomy" id="2509456"/>
    <lineage>
        <taxon>Bacteria</taxon>
        <taxon>Bacillati</taxon>
        <taxon>Bacillota</taxon>
        <taxon>Bacilli</taxon>
        <taxon>Bacillales</taxon>
        <taxon>Paenibacillaceae</taxon>
        <taxon>Paenibacillus</taxon>
    </lineage>
</organism>
<dbReference type="InterPro" id="IPR053905">
    <property type="entry name" value="EF-G-like_DII"/>
</dbReference>
<evidence type="ECO:0000313" key="7">
    <source>
        <dbReference type="EMBL" id="QAY67641.1"/>
    </source>
</evidence>
<dbReference type="GO" id="GO:0003924">
    <property type="term" value="F:GTPase activity"/>
    <property type="evidence" value="ECO:0007669"/>
    <property type="project" value="InterPro"/>
</dbReference>
<evidence type="ECO:0000256" key="3">
    <source>
        <dbReference type="ARBA" id="ARBA00022917"/>
    </source>
</evidence>
<gene>
    <name evidence="7" type="ORF">ET464_15880</name>
</gene>
<dbReference type="AlphaFoldDB" id="A0A4V0YFG6"/>
<dbReference type="InterPro" id="IPR000640">
    <property type="entry name" value="EFG_V-like"/>
</dbReference>
<dbReference type="GO" id="GO:0032790">
    <property type="term" value="P:ribosome disassembly"/>
    <property type="evidence" value="ECO:0007669"/>
    <property type="project" value="TreeGrafter"/>
</dbReference>
<dbReference type="SMART" id="SM00838">
    <property type="entry name" value="EFG_C"/>
    <property type="match status" value="1"/>
</dbReference>
<name>A0A4V0YFG6_9BACL</name>
<comment type="function">
    <text evidence="1">Abolishes the inhibitory effect of tetracyclin on protein synthesis by a non-covalent modification of the ribosomes.</text>
</comment>
<dbReference type="InterPro" id="IPR031157">
    <property type="entry name" value="G_TR_CS"/>
</dbReference>
<dbReference type="CDD" id="cd04168">
    <property type="entry name" value="TetM_like"/>
    <property type="match status" value="1"/>
</dbReference>
<dbReference type="InterPro" id="IPR035650">
    <property type="entry name" value="Tet_C"/>
</dbReference>
<protein>
    <submittedName>
        <fullName evidence="7">TetM/TetW/TetO/TetS family tetracycline resistance ribosomal protection protein</fullName>
    </submittedName>
</protein>
<dbReference type="EMBL" id="CP035492">
    <property type="protein sequence ID" value="QAY67641.1"/>
    <property type="molecule type" value="Genomic_DNA"/>
</dbReference>
<dbReference type="Pfam" id="PF14492">
    <property type="entry name" value="EFG_III"/>
    <property type="match status" value="1"/>
</dbReference>
<dbReference type="Gene3D" id="3.30.230.10">
    <property type="match status" value="1"/>
</dbReference>
<dbReference type="Proteomes" id="UP000293568">
    <property type="component" value="Chromosome"/>
</dbReference>
<dbReference type="PRINTS" id="PR01037">
    <property type="entry name" value="TCRTETOQM"/>
</dbReference>
<dbReference type="SUPFAM" id="SSF50447">
    <property type="entry name" value="Translation proteins"/>
    <property type="match status" value="1"/>
</dbReference>
<dbReference type="Pfam" id="PF00679">
    <property type="entry name" value="EFG_C"/>
    <property type="match status" value="1"/>
</dbReference>
<dbReference type="Pfam" id="PF00009">
    <property type="entry name" value="GTP_EFTU"/>
    <property type="match status" value="1"/>
</dbReference>
<dbReference type="InterPro" id="IPR035647">
    <property type="entry name" value="EFG_III/V"/>
</dbReference>
<evidence type="ECO:0000256" key="2">
    <source>
        <dbReference type="ARBA" id="ARBA00022741"/>
    </source>
</evidence>
<dbReference type="Gene3D" id="3.30.70.870">
    <property type="entry name" value="Elongation Factor G (Translational Gtpase), domain 3"/>
    <property type="match status" value="1"/>
</dbReference>
<dbReference type="RefSeq" id="WP_129442547.1">
    <property type="nucleotide sequence ID" value="NZ_CP035492.1"/>
</dbReference>
<dbReference type="PANTHER" id="PTHR43261">
    <property type="entry name" value="TRANSLATION ELONGATION FACTOR G-RELATED"/>
    <property type="match status" value="1"/>
</dbReference>
<evidence type="ECO:0000313" key="8">
    <source>
        <dbReference type="Proteomes" id="UP000293568"/>
    </source>
</evidence>
<keyword evidence="5" id="KW-0046">Antibiotic resistance</keyword>
<dbReference type="Pfam" id="PF03764">
    <property type="entry name" value="EFG_IV"/>
    <property type="match status" value="1"/>
</dbReference>
<dbReference type="InterPro" id="IPR041095">
    <property type="entry name" value="EFG_II"/>
</dbReference>
<dbReference type="SUPFAM" id="SSF54980">
    <property type="entry name" value="EF-G C-terminal domain-like"/>
    <property type="match status" value="2"/>
</dbReference>
<dbReference type="GO" id="GO:0006412">
    <property type="term" value="P:translation"/>
    <property type="evidence" value="ECO:0007669"/>
    <property type="project" value="UniProtKB-KW"/>
</dbReference>
<dbReference type="PANTHER" id="PTHR43261:SF1">
    <property type="entry name" value="RIBOSOME-RELEASING FACTOR 2, MITOCHONDRIAL"/>
    <property type="match status" value="1"/>
</dbReference>
<reference evidence="7 8" key="1">
    <citation type="submission" date="2019-01" db="EMBL/GenBank/DDBJ databases">
        <title>Genome sequencing of strain FW100M-2.</title>
        <authorList>
            <person name="Heo J."/>
            <person name="Kim S.-J."/>
            <person name="Kim J.-S."/>
            <person name="Hong S.-B."/>
            <person name="Kwon S.-W."/>
        </authorList>
    </citation>
    <scope>NUCLEOTIDE SEQUENCE [LARGE SCALE GENOMIC DNA]</scope>
    <source>
        <strain evidence="7 8">FW100M-2</strain>
    </source>
</reference>
<keyword evidence="3" id="KW-0648">Protein biosynthesis</keyword>
<dbReference type="OrthoDB" id="9801591at2"/>